<gene>
    <name evidence="2" type="ORF">OPV22_021501</name>
</gene>
<dbReference type="EMBL" id="JAQQAF010000006">
    <property type="protein sequence ID" value="KAJ8477774.1"/>
    <property type="molecule type" value="Genomic_DNA"/>
</dbReference>
<keyword evidence="3" id="KW-1185">Reference proteome</keyword>
<proteinExistence type="predicted"/>
<reference evidence="2 3" key="1">
    <citation type="submission" date="2022-12" db="EMBL/GenBank/DDBJ databases">
        <title>Chromosome-scale assembly of the Ensete ventricosum genome.</title>
        <authorList>
            <person name="Dussert Y."/>
            <person name="Stocks J."/>
            <person name="Wendawek A."/>
            <person name="Woldeyes F."/>
            <person name="Nichols R.A."/>
            <person name="Borrell J.S."/>
        </authorList>
    </citation>
    <scope>NUCLEOTIDE SEQUENCE [LARGE SCALE GENOMIC DNA]</scope>
    <source>
        <strain evidence="3">cv. Maze</strain>
        <tissue evidence="2">Seeds</tissue>
    </source>
</reference>
<evidence type="ECO:0000313" key="3">
    <source>
        <dbReference type="Proteomes" id="UP001222027"/>
    </source>
</evidence>
<name>A0AAV8QS56_ENSVE</name>
<dbReference type="AlphaFoldDB" id="A0AAV8QS56"/>
<feature type="compositionally biased region" description="Low complexity" evidence="1">
    <location>
        <begin position="65"/>
        <end position="82"/>
    </location>
</feature>
<evidence type="ECO:0000313" key="2">
    <source>
        <dbReference type="EMBL" id="KAJ8477774.1"/>
    </source>
</evidence>
<protein>
    <submittedName>
        <fullName evidence="2">Uncharacterized protein</fullName>
    </submittedName>
</protein>
<comment type="caution">
    <text evidence="2">The sequence shown here is derived from an EMBL/GenBank/DDBJ whole genome shotgun (WGS) entry which is preliminary data.</text>
</comment>
<feature type="region of interest" description="Disordered" evidence="1">
    <location>
        <begin position="36"/>
        <end position="93"/>
    </location>
</feature>
<feature type="compositionally biased region" description="Polar residues" evidence="1">
    <location>
        <begin position="41"/>
        <end position="54"/>
    </location>
</feature>
<evidence type="ECO:0000256" key="1">
    <source>
        <dbReference type="SAM" id="MobiDB-lite"/>
    </source>
</evidence>
<dbReference type="Proteomes" id="UP001222027">
    <property type="component" value="Unassembled WGS sequence"/>
</dbReference>
<accession>A0AAV8QS56</accession>
<organism evidence="2 3">
    <name type="scientific">Ensete ventricosum</name>
    <name type="common">Abyssinian banana</name>
    <name type="synonym">Musa ensete</name>
    <dbReference type="NCBI Taxonomy" id="4639"/>
    <lineage>
        <taxon>Eukaryota</taxon>
        <taxon>Viridiplantae</taxon>
        <taxon>Streptophyta</taxon>
        <taxon>Embryophyta</taxon>
        <taxon>Tracheophyta</taxon>
        <taxon>Spermatophyta</taxon>
        <taxon>Magnoliopsida</taxon>
        <taxon>Liliopsida</taxon>
        <taxon>Zingiberales</taxon>
        <taxon>Musaceae</taxon>
        <taxon>Ensete</taxon>
    </lineage>
</organism>
<sequence>MTDLFDINKLESAFGGHNQVGFDFSSYAEQMKGDDKKMSDFLNSGGSVLSQEPSLLSIPKKPEPSTSEVLSQGSSGSSSSSDVESHRSFHVKNSNQNVEALQVNCSDSGAATSEAQYELMIQMWECA</sequence>